<evidence type="ECO:0000313" key="2">
    <source>
        <dbReference type="Proteomes" id="UP000664904"/>
    </source>
</evidence>
<dbReference type="EMBL" id="CP072133">
    <property type="protein sequence ID" value="QTH72565.1"/>
    <property type="molecule type" value="Genomic_DNA"/>
</dbReference>
<evidence type="ECO:0008006" key="3">
    <source>
        <dbReference type="Google" id="ProtNLM"/>
    </source>
</evidence>
<keyword evidence="2" id="KW-1185">Reference proteome</keyword>
<dbReference type="AlphaFoldDB" id="A0A975HNU0"/>
<reference evidence="1" key="1">
    <citation type="submission" date="2021-03" db="EMBL/GenBank/DDBJ databases">
        <title>Complete Genome of Pseudoalteromonas xiamenensis STKMTI.2, a new potential marine bacterium producing anti-Vibrio compounds.</title>
        <authorList>
            <person name="Handayani D.P."/>
            <person name="Isnansetyo A."/>
            <person name="Istiqomah I."/>
            <person name="Jumina J."/>
        </authorList>
    </citation>
    <scope>NUCLEOTIDE SEQUENCE</scope>
    <source>
        <strain evidence="1">STKMTI.2</strain>
    </source>
</reference>
<sequence length="393" mass="44955">MFKFRLKFAIQKLLFLVSLSVFRIAFWGRKKQGTVIGNEEIASILYSLGQALPNSVTVNVANNPYYKFNYDYHIGKYAITRKFNAYITPLLLGYLAPQYKNFIYMSAPGFLCRELDGRAFEFKTLKKLGCNVICYFTGSDIRSFDLTREFSKQHNMDVITSYQHISHKGIDLPANELVRKKAAEAADKYASAIFNPIVDQLTYIKRDCHPFLYFADKDQTHFFPEKFKEGTRKVIVHAPSSPIIKGTPIVRAAIKQLQEEGYDFEYIELIGVPNSVVLESLARAHIVLNEFYAFVPGVFGIETMMNNAVLLTSADRDIEPTLFDGANDAWVVTPYWRIYQNLKAQLESPMAELQQQANKGTDWVLKYCTYEYSADYINNVINELEADNHAESA</sequence>
<dbReference type="KEGG" id="pxi:J5O05_07115"/>
<protein>
    <recommendedName>
        <fullName evidence="3">Glycosyltransferase family 1 protein</fullName>
    </recommendedName>
</protein>
<accession>A0A975HNU0</accession>
<organism evidence="1 2">
    <name type="scientific">Pseudoalteromonas xiamenensis</name>
    <dbReference type="NCBI Taxonomy" id="882626"/>
    <lineage>
        <taxon>Bacteria</taxon>
        <taxon>Pseudomonadati</taxon>
        <taxon>Pseudomonadota</taxon>
        <taxon>Gammaproteobacteria</taxon>
        <taxon>Alteromonadales</taxon>
        <taxon>Pseudoalteromonadaceae</taxon>
        <taxon>Pseudoalteromonas</taxon>
    </lineage>
</organism>
<proteinExistence type="predicted"/>
<dbReference type="Proteomes" id="UP000664904">
    <property type="component" value="Chromosome"/>
</dbReference>
<dbReference type="RefSeq" id="WP_208844189.1">
    <property type="nucleotide sequence ID" value="NZ_CP072133.1"/>
</dbReference>
<gene>
    <name evidence="1" type="ORF">J5O05_07115</name>
</gene>
<name>A0A975HNU0_9GAMM</name>
<evidence type="ECO:0000313" key="1">
    <source>
        <dbReference type="EMBL" id="QTH72565.1"/>
    </source>
</evidence>